<sequence length="67" mass="7182">MVVAMSGKGNPSPHLNGFPMAHFSYFFPHMLGGLSPPSLPTLPLSGYSTPSPASEYDIKLFKISLTD</sequence>
<name>A0ABR3MGG4_9TELE</name>
<gene>
    <name evidence="1" type="ORF">QQF64_004415</name>
</gene>
<comment type="caution">
    <text evidence="1">The sequence shown here is derived from an EMBL/GenBank/DDBJ whole genome shotgun (WGS) entry which is preliminary data.</text>
</comment>
<dbReference type="Proteomes" id="UP001558613">
    <property type="component" value="Unassembled WGS sequence"/>
</dbReference>
<keyword evidence="2" id="KW-1185">Reference proteome</keyword>
<evidence type="ECO:0000313" key="2">
    <source>
        <dbReference type="Proteomes" id="UP001558613"/>
    </source>
</evidence>
<dbReference type="EMBL" id="JAYMGO010000012">
    <property type="protein sequence ID" value="KAL1264060.1"/>
    <property type="molecule type" value="Genomic_DNA"/>
</dbReference>
<proteinExistence type="predicted"/>
<reference evidence="1 2" key="1">
    <citation type="submission" date="2023-09" db="EMBL/GenBank/DDBJ databases">
        <authorList>
            <person name="Wang M."/>
        </authorList>
    </citation>
    <scope>NUCLEOTIDE SEQUENCE [LARGE SCALE GENOMIC DNA]</scope>
    <source>
        <strain evidence="1">GT-2023</strain>
        <tissue evidence="1">Liver</tissue>
    </source>
</reference>
<accession>A0ABR3MGG4</accession>
<protein>
    <recommendedName>
        <fullName evidence="3">Retinoic acid receptor alpha</fullName>
    </recommendedName>
</protein>
<evidence type="ECO:0000313" key="1">
    <source>
        <dbReference type="EMBL" id="KAL1264060.1"/>
    </source>
</evidence>
<evidence type="ECO:0008006" key="3">
    <source>
        <dbReference type="Google" id="ProtNLM"/>
    </source>
</evidence>
<organism evidence="1 2">
    <name type="scientific">Cirrhinus molitorella</name>
    <name type="common">mud carp</name>
    <dbReference type="NCBI Taxonomy" id="172907"/>
    <lineage>
        <taxon>Eukaryota</taxon>
        <taxon>Metazoa</taxon>
        <taxon>Chordata</taxon>
        <taxon>Craniata</taxon>
        <taxon>Vertebrata</taxon>
        <taxon>Euteleostomi</taxon>
        <taxon>Actinopterygii</taxon>
        <taxon>Neopterygii</taxon>
        <taxon>Teleostei</taxon>
        <taxon>Ostariophysi</taxon>
        <taxon>Cypriniformes</taxon>
        <taxon>Cyprinidae</taxon>
        <taxon>Labeoninae</taxon>
        <taxon>Labeonini</taxon>
        <taxon>Cirrhinus</taxon>
    </lineage>
</organism>